<evidence type="ECO:0000313" key="2">
    <source>
        <dbReference type="EMBL" id="HGY95596.1"/>
    </source>
</evidence>
<dbReference type="PANTHER" id="PTHR18964:SF149">
    <property type="entry name" value="BIFUNCTIONAL UDP-N-ACETYLGLUCOSAMINE 2-EPIMERASE_N-ACETYLMANNOSAMINE KINASE"/>
    <property type="match status" value="1"/>
</dbReference>
<gene>
    <name evidence="2" type="ORF">ENW50_13065</name>
</gene>
<evidence type="ECO:0000256" key="1">
    <source>
        <dbReference type="ARBA" id="ARBA00006479"/>
    </source>
</evidence>
<dbReference type="InterPro" id="IPR043129">
    <property type="entry name" value="ATPase_NBD"/>
</dbReference>
<proteinExistence type="inferred from homology"/>
<dbReference type="Gene3D" id="3.30.420.40">
    <property type="match status" value="2"/>
</dbReference>
<comment type="similarity">
    <text evidence="1">Belongs to the ROK (NagC/XylR) family.</text>
</comment>
<dbReference type="EMBL" id="DTKL01000080">
    <property type="protein sequence ID" value="HGY95596.1"/>
    <property type="molecule type" value="Genomic_DNA"/>
</dbReference>
<dbReference type="SUPFAM" id="SSF53067">
    <property type="entry name" value="Actin-like ATPase domain"/>
    <property type="match status" value="1"/>
</dbReference>
<sequence length="297" mass="32382">MAKSIGVVLSDRVTAGLVEDHQLVGGLQEFPKNLDQNGLIEIPKEELCHLICDAVAELAPAGTEIAAVGVAVPGIVIKGVLENSPNLPQLKGTHVCNDVSSELKERGLNYPVSLCNDADAVAAGVAATRQEFDRLLRVWTIGNGIGFGRYPYTEGAWEGGHMVVTLDPKERYCGCGGKGHLEGIMGNRAMRLRFLDMEPEEVFAAAKQGDKRCADFVDLWHRALAAATASQIHLEGPGRFYYTGRDIQRLDLGLLRQYLYEMVKMSPLQNYTVEVLPEERTRSVVGAAVAAERGYRC</sequence>
<name>A0A7V5CU71_9BACT</name>
<protein>
    <submittedName>
        <fullName evidence="2">ROK family protein</fullName>
    </submittedName>
</protein>
<accession>A0A7V5CU71</accession>
<dbReference type="Pfam" id="PF00480">
    <property type="entry name" value="ROK"/>
    <property type="match status" value="1"/>
</dbReference>
<dbReference type="AlphaFoldDB" id="A0A7V5CU71"/>
<comment type="caution">
    <text evidence="2">The sequence shown here is derived from an EMBL/GenBank/DDBJ whole genome shotgun (WGS) entry which is preliminary data.</text>
</comment>
<organism evidence="2">
    <name type="scientific">Acidobacterium capsulatum</name>
    <dbReference type="NCBI Taxonomy" id="33075"/>
    <lineage>
        <taxon>Bacteria</taxon>
        <taxon>Pseudomonadati</taxon>
        <taxon>Acidobacteriota</taxon>
        <taxon>Terriglobia</taxon>
        <taxon>Terriglobales</taxon>
        <taxon>Acidobacteriaceae</taxon>
        <taxon>Acidobacterium</taxon>
    </lineage>
</organism>
<reference evidence="2" key="1">
    <citation type="journal article" date="2020" name="mSystems">
        <title>Genome- and Community-Level Interaction Insights into Carbon Utilization and Element Cycling Functions of Hydrothermarchaeota in Hydrothermal Sediment.</title>
        <authorList>
            <person name="Zhou Z."/>
            <person name="Liu Y."/>
            <person name="Xu W."/>
            <person name="Pan J."/>
            <person name="Luo Z.H."/>
            <person name="Li M."/>
        </authorList>
    </citation>
    <scope>NUCLEOTIDE SEQUENCE [LARGE SCALE GENOMIC DNA]</scope>
    <source>
        <strain evidence="2">SpSt-855</strain>
    </source>
</reference>
<dbReference type="PANTHER" id="PTHR18964">
    <property type="entry name" value="ROK (REPRESSOR, ORF, KINASE) FAMILY"/>
    <property type="match status" value="1"/>
</dbReference>
<dbReference type="InterPro" id="IPR000600">
    <property type="entry name" value="ROK"/>
</dbReference>